<dbReference type="STRING" id="520764.AN618_16280"/>
<protein>
    <recommendedName>
        <fullName evidence="3">cysteine desulfurase</fullName>
        <ecNumber evidence="3">2.8.1.7</ecNumber>
    </recommendedName>
</protein>
<dbReference type="SUPFAM" id="SSF53383">
    <property type="entry name" value="PLP-dependent transferases"/>
    <property type="match status" value="1"/>
</dbReference>
<sequence length="381" mass="41617">MAYFDNAATSWPKPEEVYKTVENVMRNFGGNPGRSGHKKALEAARLIYEAREVIAEFLNAESPTNIVFTMNATDALNIAIKGVLRPGDHVITSSMEHNSVARPIYALTKCGVEWDIVKCASDGTLDPEDVLKAIKPNTRLIAMTHASNVTGTVMPVEEIGKIAREREIVFLVDAAQSIGVLDIDVKKLNIDLLAFPGHKGLYGPQGTGGLYVREGIKLTPLKQGGTGSFSEELMQPDILPDLLEAGTLNTPGIAGLAEGVRFLKKMGLSRIRTHEEMLARRFLEGLEKIEGITVYGCPKQRSEVAVISLNLKNLDSSELAFLLDSRYDIQVRPGLHCSPLAHKTIGTIERGTVRFSFSIFNTIEEVEKALSALEEISSEIG</sequence>
<dbReference type="InterPro" id="IPR015424">
    <property type="entry name" value="PyrdxlP-dep_Trfase"/>
</dbReference>
<evidence type="ECO:0000256" key="6">
    <source>
        <dbReference type="ARBA" id="ARBA00050776"/>
    </source>
</evidence>
<dbReference type="PATRIC" id="fig|520764.3.peg.1748"/>
<dbReference type="PANTHER" id="PTHR43586">
    <property type="entry name" value="CYSTEINE DESULFURASE"/>
    <property type="match status" value="1"/>
</dbReference>
<dbReference type="GO" id="GO:0006534">
    <property type="term" value="P:cysteine metabolic process"/>
    <property type="evidence" value="ECO:0007669"/>
    <property type="project" value="InterPro"/>
</dbReference>
<dbReference type="InterPro" id="IPR000192">
    <property type="entry name" value="Aminotrans_V_dom"/>
</dbReference>
<keyword evidence="5" id="KW-0663">Pyridoxal phosphate</keyword>
<accession>A0A140L763</accession>
<dbReference type="Gene3D" id="3.90.1150.10">
    <property type="entry name" value="Aspartate Aminotransferase, domain 1"/>
    <property type="match status" value="1"/>
</dbReference>
<dbReference type="GO" id="GO:0030170">
    <property type="term" value="F:pyridoxal phosphate binding"/>
    <property type="evidence" value="ECO:0007669"/>
    <property type="project" value="InterPro"/>
</dbReference>
<dbReference type="CDD" id="cd06453">
    <property type="entry name" value="SufS_like"/>
    <property type="match status" value="1"/>
</dbReference>
<reference evidence="8 9" key="1">
    <citation type="submission" date="2015-12" db="EMBL/GenBank/DDBJ databases">
        <title>Draft genome sequnece of Fervidicola ferrireducens strain Y170.</title>
        <authorList>
            <person name="Patel B.K."/>
        </authorList>
    </citation>
    <scope>NUCLEOTIDE SEQUENCE [LARGE SCALE GENOMIC DNA]</scope>
    <source>
        <strain evidence="8 9">Y170</strain>
    </source>
</reference>
<dbReference type="InterPro" id="IPR010969">
    <property type="entry name" value="Cys_dSase-rel_unknwn_funct"/>
</dbReference>
<dbReference type="NCBIfam" id="TIGR01977">
    <property type="entry name" value="am_tr_V_EF2568"/>
    <property type="match status" value="1"/>
</dbReference>
<dbReference type="GO" id="GO:0031071">
    <property type="term" value="F:cysteine desulfurase activity"/>
    <property type="evidence" value="ECO:0007669"/>
    <property type="project" value="UniProtKB-EC"/>
</dbReference>
<evidence type="ECO:0000256" key="2">
    <source>
        <dbReference type="ARBA" id="ARBA00010447"/>
    </source>
</evidence>
<keyword evidence="9" id="KW-1185">Reference proteome</keyword>
<proteinExistence type="inferred from homology"/>
<dbReference type="Gene3D" id="3.40.640.10">
    <property type="entry name" value="Type I PLP-dependent aspartate aminotransferase-like (Major domain)"/>
    <property type="match status" value="1"/>
</dbReference>
<evidence type="ECO:0000313" key="8">
    <source>
        <dbReference type="EMBL" id="KXG76388.1"/>
    </source>
</evidence>
<comment type="cofactor">
    <cofactor evidence="1">
        <name>pyridoxal 5'-phosphate</name>
        <dbReference type="ChEBI" id="CHEBI:597326"/>
    </cofactor>
</comment>
<dbReference type="InterPro" id="IPR016454">
    <property type="entry name" value="Cysteine_dSase"/>
</dbReference>
<dbReference type="RefSeq" id="WP_066353799.1">
    <property type="nucleotide sequence ID" value="NZ_LOED01000020.1"/>
</dbReference>
<comment type="catalytic activity">
    <reaction evidence="6">
        <text>(sulfur carrier)-H + L-cysteine = (sulfur carrier)-SH + L-alanine</text>
        <dbReference type="Rhea" id="RHEA:43892"/>
        <dbReference type="Rhea" id="RHEA-COMP:14737"/>
        <dbReference type="Rhea" id="RHEA-COMP:14739"/>
        <dbReference type="ChEBI" id="CHEBI:29917"/>
        <dbReference type="ChEBI" id="CHEBI:35235"/>
        <dbReference type="ChEBI" id="CHEBI:57972"/>
        <dbReference type="ChEBI" id="CHEBI:64428"/>
        <dbReference type="EC" id="2.8.1.7"/>
    </reaction>
</comment>
<comment type="caution">
    <text evidence="8">The sequence shown here is derived from an EMBL/GenBank/DDBJ whole genome shotgun (WGS) entry which is preliminary data.</text>
</comment>
<dbReference type="Pfam" id="PF00266">
    <property type="entry name" value="Aminotran_5"/>
    <property type="match status" value="1"/>
</dbReference>
<dbReference type="OrthoDB" id="9804366at2"/>
<evidence type="ECO:0000313" key="9">
    <source>
        <dbReference type="Proteomes" id="UP000070427"/>
    </source>
</evidence>
<dbReference type="AlphaFoldDB" id="A0A140L763"/>
<comment type="similarity">
    <text evidence="2">Belongs to the class-V pyridoxal-phosphate-dependent aminotransferase family. Csd subfamily.</text>
</comment>
<feature type="domain" description="Aminotransferase class V" evidence="7">
    <location>
        <begin position="3"/>
        <end position="368"/>
    </location>
</feature>
<dbReference type="PIRSF" id="PIRSF005572">
    <property type="entry name" value="NifS"/>
    <property type="match status" value="1"/>
</dbReference>
<dbReference type="InterPro" id="IPR015421">
    <property type="entry name" value="PyrdxlP-dep_Trfase_major"/>
</dbReference>
<dbReference type="EMBL" id="LOED01000020">
    <property type="protein sequence ID" value="KXG76388.1"/>
    <property type="molecule type" value="Genomic_DNA"/>
</dbReference>
<dbReference type="PANTHER" id="PTHR43586:SF4">
    <property type="entry name" value="ISOPENICILLIN N EPIMERASE"/>
    <property type="match status" value="1"/>
</dbReference>
<evidence type="ECO:0000256" key="1">
    <source>
        <dbReference type="ARBA" id="ARBA00001933"/>
    </source>
</evidence>
<dbReference type="Proteomes" id="UP000070427">
    <property type="component" value="Unassembled WGS sequence"/>
</dbReference>
<keyword evidence="4 8" id="KW-0808">Transferase</keyword>
<evidence type="ECO:0000259" key="7">
    <source>
        <dbReference type="Pfam" id="PF00266"/>
    </source>
</evidence>
<dbReference type="FunCoup" id="A0A140L763">
    <property type="interactions" value="374"/>
</dbReference>
<evidence type="ECO:0000256" key="4">
    <source>
        <dbReference type="ARBA" id="ARBA00022679"/>
    </source>
</evidence>
<dbReference type="InterPro" id="IPR015422">
    <property type="entry name" value="PyrdxlP-dep_Trfase_small"/>
</dbReference>
<name>A0A140L763_9FIRM</name>
<evidence type="ECO:0000256" key="3">
    <source>
        <dbReference type="ARBA" id="ARBA00012239"/>
    </source>
</evidence>
<dbReference type="InterPro" id="IPR010970">
    <property type="entry name" value="Cys_dSase_SufS"/>
</dbReference>
<organism evidence="8 9">
    <name type="scientific">Fervidicola ferrireducens</name>
    <dbReference type="NCBI Taxonomy" id="520764"/>
    <lineage>
        <taxon>Bacteria</taxon>
        <taxon>Bacillati</taxon>
        <taxon>Bacillota</taxon>
        <taxon>Clostridia</taxon>
        <taxon>Thermosediminibacterales</taxon>
        <taxon>Thermosediminibacteraceae</taxon>
        <taxon>Fervidicola</taxon>
    </lineage>
</organism>
<evidence type="ECO:0000256" key="5">
    <source>
        <dbReference type="ARBA" id="ARBA00022898"/>
    </source>
</evidence>
<gene>
    <name evidence="8" type="primary">sufS</name>
    <name evidence="8" type="ORF">AN618_16280</name>
</gene>
<dbReference type="EC" id="2.8.1.7" evidence="3"/>
<dbReference type="InParanoid" id="A0A140L763"/>